<evidence type="ECO:0000313" key="3">
    <source>
        <dbReference type="Proteomes" id="UP000290958"/>
    </source>
</evidence>
<comment type="caution">
    <text evidence="2">The sequence shown here is derived from an EMBL/GenBank/DDBJ whole genome shotgun (WGS) entry which is preliminary data.</text>
</comment>
<keyword evidence="1" id="KW-0812">Transmembrane</keyword>
<keyword evidence="3" id="KW-1185">Reference proteome</keyword>
<feature type="transmembrane region" description="Helical" evidence="1">
    <location>
        <begin position="69"/>
        <end position="94"/>
    </location>
</feature>
<feature type="transmembrane region" description="Helical" evidence="1">
    <location>
        <begin position="25"/>
        <end position="49"/>
    </location>
</feature>
<reference evidence="3" key="1">
    <citation type="submission" date="2019-01" db="EMBL/GenBank/DDBJ databases">
        <title>Cytophagaceae bacterium strain CAR-16.</title>
        <authorList>
            <person name="Chen W.-M."/>
        </authorList>
    </citation>
    <scope>NUCLEOTIDE SEQUENCE [LARGE SCALE GENOMIC DNA]</scope>
    <source>
        <strain evidence="3">CHR27</strain>
    </source>
</reference>
<accession>A0A4Q1KD57</accession>
<dbReference type="EMBL" id="SBKP01000020">
    <property type="protein sequence ID" value="RXR25549.1"/>
    <property type="molecule type" value="Genomic_DNA"/>
</dbReference>
<keyword evidence="1" id="KW-0472">Membrane</keyword>
<dbReference type="AlphaFoldDB" id="A0A4Q1KD57"/>
<evidence type="ECO:0000256" key="1">
    <source>
        <dbReference type="SAM" id="Phobius"/>
    </source>
</evidence>
<gene>
    <name evidence="2" type="ORF">EQG66_14050</name>
</gene>
<name>A0A4Q1KD57_9SPHN</name>
<protein>
    <submittedName>
        <fullName evidence="2">Uncharacterized protein</fullName>
    </submittedName>
</protein>
<evidence type="ECO:0000313" key="2">
    <source>
        <dbReference type="EMBL" id="RXR25549.1"/>
    </source>
</evidence>
<dbReference type="RefSeq" id="WP_129405183.1">
    <property type="nucleotide sequence ID" value="NZ_SBKP01000020.1"/>
</dbReference>
<organism evidence="2 3">
    <name type="scientific">Sphingobium fluviale</name>
    <dbReference type="NCBI Taxonomy" id="2506423"/>
    <lineage>
        <taxon>Bacteria</taxon>
        <taxon>Pseudomonadati</taxon>
        <taxon>Pseudomonadota</taxon>
        <taxon>Alphaproteobacteria</taxon>
        <taxon>Sphingomonadales</taxon>
        <taxon>Sphingomonadaceae</taxon>
        <taxon>Sphingobium</taxon>
    </lineage>
</organism>
<proteinExistence type="predicted"/>
<dbReference type="Proteomes" id="UP000290958">
    <property type="component" value="Unassembled WGS sequence"/>
</dbReference>
<keyword evidence="1" id="KW-1133">Transmembrane helix</keyword>
<sequence length="99" mass="10175">MTDAQAQIATKTSAISQSRLAISRAALTGALSTTTFFVLCWLAGALNLFPSTHMLISLFTPGDPTSLVTLGFGVVSAVLSGALGGTLLALFWNLTKGNS</sequence>